<comment type="caution">
    <text evidence="2">The sequence shown here is derived from an EMBL/GenBank/DDBJ whole genome shotgun (WGS) entry which is preliminary data.</text>
</comment>
<dbReference type="InterPro" id="IPR043502">
    <property type="entry name" value="DNA/RNA_pol_sf"/>
</dbReference>
<evidence type="ECO:0000259" key="1">
    <source>
        <dbReference type="SMART" id="SM00482"/>
    </source>
</evidence>
<dbReference type="GO" id="GO:0008408">
    <property type="term" value="F:3'-5' exonuclease activity"/>
    <property type="evidence" value="ECO:0007669"/>
    <property type="project" value="InterPro"/>
</dbReference>
<reference evidence="2" key="1">
    <citation type="journal article" date="2015" name="Nature">
        <title>Complex archaea that bridge the gap between prokaryotes and eukaryotes.</title>
        <authorList>
            <person name="Spang A."/>
            <person name="Saw J.H."/>
            <person name="Jorgensen S.L."/>
            <person name="Zaremba-Niedzwiedzka K."/>
            <person name="Martijn J."/>
            <person name="Lind A.E."/>
            <person name="van Eijk R."/>
            <person name="Schleper C."/>
            <person name="Guy L."/>
            <person name="Ettema T.J."/>
        </authorList>
    </citation>
    <scope>NUCLEOTIDE SEQUENCE</scope>
</reference>
<dbReference type="Pfam" id="PF01612">
    <property type="entry name" value="DNA_pol_A_exo1"/>
    <property type="match status" value="1"/>
</dbReference>
<dbReference type="SMART" id="SM00482">
    <property type="entry name" value="POLAc"/>
    <property type="match status" value="1"/>
</dbReference>
<dbReference type="SUPFAM" id="SSF53098">
    <property type="entry name" value="Ribonuclease H-like"/>
    <property type="match status" value="1"/>
</dbReference>
<dbReference type="InterPro" id="IPR036397">
    <property type="entry name" value="RNaseH_sf"/>
</dbReference>
<evidence type="ECO:0000313" key="2">
    <source>
        <dbReference type="EMBL" id="KKN77872.1"/>
    </source>
</evidence>
<name>A0A0F9TSE4_9ZZZZ</name>
<dbReference type="InterPro" id="IPR012337">
    <property type="entry name" value="RNaseH-like_sf"/>
</dbReference>
<proteinExistence type="predicted"/>
<dbReference type="GO" id="GO:0003887">
    <property type="term" value="F:DNA-directed DNA polymerase activity"/>
    <property type="evidence" value="ECO:0007669"/>
    <property type="project" value="InterPro"/>
</dbReference>
<dbReference type="Gene3D" id="1.10.150.20">
    <property type="entry name" value="5' to 3' exonuclease, C-terminal subdomain"/>
    <property type="match status" value="1"/>
</dbReference>
<dbReference type="GO" id="GO:0003677">
    <property type="term" value="F:DNA binding"/>
    <property type="evidence" value="ECO:0007669"/>
    <property type="project" value="InterPro"/>
</dbReference>
<dbReference type="EMBL" id="LAZR01000272">
    <property type="protein sequence ID" value="KKN77872.1"/>
    <property type="molecule type" value="Genomic_DNA"/>
</dbReference>
<accession>A0A0F9TSE4</accession>
<gene>
    <name evidence="2" type="ORF">LCGC14_0356090</name>
</gene>
<dbReference type="Gene3D" id="3.30.70.370">
    <property type="match status" value="1"/>
</dbReference>
<dbReference type="InterPro" id="IPR001098">
    <property type="entry name" value="DNA-dir_DNA_pol_A_palm_dom"/>
</dbReference>
<dbReference type="InterPro" id="IPR002562">
    <property type="entry name" value="3'-5'_exonuclease_dom"/>
</dbReference>
<dbReference type="Gene3D" id="3.30.420.10">
    <property type="entry name" value="Ribonuclease H-like superfamily/Ribonuclease H"/>
    <property type="match status" value="1"/>
</dbReference>
<feature type="domain" description="DNA-directed DNA polymerase family A palm" evidence="1">
    <location>
        <begin position="383"/>
        <end position="654"/>
    </location>
</feature>
<organism evidence="2">
    <name type="scientific">marine sediment metagenome</name>
    <dbReference type="NCBI Taxonomy" id="412755"/>
    <lineage>
        <taxon>unclassified sequences</taxon>
        <taxon>metagenomes</taxon>
        <taxon>ecological metagenomes</taxon>
    </lineage>
</organism>
<dbReference type="GO" id="GO:0006260">
    <property type="term" value="P:DNA replication"/>
    <property type="evidence" value="ECO:0007669"/>
    <property type="project" value="InterPro"/>
</dbReference>
<sequence>MTPKEILQSIGWPGDILVLDFESYYDKDYSLSKLSIVEYVSSLLFELTGLGIQVDKVDRVFIRGPQVPWAIKRLQKKFGEALQNVTVVAKNTKFDILILAEKFRIYPPHVVDVEDLSRYYDSRMKQSLKSLAKHFKLPPKGDTSQFKGQHCADIDWDAMKKYCLQDVEDEALLLDILLPMIDNPEVELPLMQHTLNLYLKPTFRLDFNLAGDIVNGMQHELMGDLKRVRWIVDEYGTKKKSTIEDLLRARKLFPQILADILPKGEKVPMKLSPKPYKKTGKHELIPALAKEDEQFQLLLVHSDERVRDLCTAKAAISSWSSHILKVQSMIVQTRCSGNRVRIPVKYYGAHTGRWSGTQKWNPLNLGAKGNRKTGEKHHPLICKVRNILLAPPGYMLVIPDSRQIEARELPWISGQDDLVEDFRTGGDPYSILATKVFGEPVWNPTEKELLTPEGKVMDLRRGFGKDAILGCGFGMGTNTFFQNCRKNKALRPMFDSGEYDWDFIDKLIKTYRKTYSQIPKFWKVVEKSFRWVTKYPREVVTYCIPDDSICLHKGMEKQKPIIKNAILTFWKEGSTTIIQLPSGRRLFYRHATVNKDNQIKYVHGRLWGGSITENIIQAICRDLLGGWLLECERNNIPIIHHTYDELVGCVPEEQADEKLEQMIDIMRVGPDWSNGLPLDAEGCITPCFKK</sequence>
<dbReference type="SUPFAM" id="SSF56672">
    <property type="entry name" value="DNA/RNA polymerases"/>
    <property type="match status" value="1"/>
</dbReference>
<protein>
    <recommendedName>
        <fullName evidence="1">DNA-directed DNA polymerase family A palm domain-containing protein</fullName>
    </recommendedName>
</protein>
<dbReference type="AlphaFoldDB" id="A0A0F9TSE4"/>